<organism evidence="2 3">
    <name type="scientific">Ancylostoma ceylanicum</name>
    <dbReference type="NCBI Taxonomy" id="53326"/>
    <lineage>
        <taxon>Eukaryota</taxon>
        <taxon>Metazoa</taxon>
        <taxon>Ecdysozoa</taxon>
        <taxon>Nematoda</taxon>
        <taxon>Chromadorea</taxon>
        <taxon>Rhabditida</taxon>
        <taxon>Rhabditina</taxon>
        <taxon>Rhabditomorpha</taxon>
        <taxon>Strongyloidea</taxon>
        <taxon>Ancylostomatidae</taxon>
        <taxon>Ancylostomatinae</taxon>
        <taxon>Ancylostoma</taxon>
    </lineage>
</organism>
<dbReference type="InterPro" id="IPR019749">
    <property type="entry name" value="Band_41_domain"/>
</dbReference>
<evidence type="ECO:0000259" key="1">
    <source>
        <dbReference type="PROSITE" id="PS50057"/>
    </source>
</evidence>
<reference evidence="2 3" key="1">
    <citation type="submission" date="2013-05" db="EMBL/GenBank/DDBJ databases">
        <title>Draft genome of the parasitic nematode Anyclostoma ceylanicum.</title>
        <authorList>
            <person name="Mitreva M."/>
        </authorList>
    </citation>
    <scope>NUCLEOTIDE SEQUENCE [LARGE SCALE GENOMIC DNA]</scope>
</reference>
<dbReference type="PRINTS" id="PR00935">
    <property type="entry name" value="BAND41"/>
</dbReference>
<sequence>MLEKNCGYQLFMQLQRDLLHGRLYCPQNQSAELAALILQAQLGDYNEQVHCGDYVSQYKLLLKQTPRLEEKIAEIHKSLRKGKRLERWC</sequence>
<evidence type="ECO:0000313" key="2">
    <source>
        <dbReference type="EMBL" id="EPB69604.1"/>
    </source>
</evidence>
<dbReference type="AlphaFoldDB" id="A0A0D6LCJ6"/>
<keyword evidence="3" id="KW-1185">Reference proteome</keyword>
<dbReference type="GO" id="GO:0031032">
    <property type="term" value="P:actomyosin structure organization"/>
    <property type="evidence" value="ECO:0007669"/>
    <property type="project" value="TreeGrafter"/>
</dbReference>
<dbReference type="GO" id="GO:0005856">
    <property type="term" value="C:cytoskeleton"/>
    <property type="evidence" value="ECO:0007669"/>
    <property type="project" value="TreeGrafter"/>
</dbReference>
<dbReference type="CDD" id="cd14473">
    <property type="entry name" value="FERM_B-lobe"/>
    <property type="match status" value="1"/>
</dbReference>
<protein>
    <submittedName>
        <fullName evidence="2">FERM central domain protein</fullName>
    </submittedName>
</protein>
<dbReference type="FunFam" id="1.20.80.10:FF:000006">
    <property type="entry name" value="FERM domain-containing protein 5 isoform X1"/>
    <property type="match status" value="1"/>
</dbReference>
<dbReference type="Pfam" id="PF00373">
    <property type="entry name" value="FERM_M"/>
    <property type="match status" value="1"/>
</dbReference>
<dbReference type="EMBL" id="KE125275">
    <property type="protein sequence ID" value="EPB69604.1"/>
    <property type="molecule type" value="Genomic_DNA"/>
</dbReference>
<proteinExistence type="predicted"/>
<dbReference type="PANTHER" id="PTHR23280:SF32">
    <property type="entry name" value="FI22325P1"/>
    <property type="match status" value="1"/>
</dbReference>
<dbReference type="InterPro" id="IPR000299">
    <property type="entry name" value="FERM_domain"/>
</dbReference>
<dbReference type="InterPro" id="IPR019748">
    <property type="entry name" value="FERM_central"/>
</dbReference>
<dbReference type="PROSITE" id="PS50057">
    <property type="entry name" value="FERM_3"/>
    <property type="match status" value="1"/>
</dbReference>
<gene>
    <name evidence="2" type="ORF">ANCCEY_11310</name>
</gene>
<feature type="domain" description="FERM" evidence="1">
    <location>
        <begin position="1"/>
        <end position="89"/>
    </location>
</feature>
<dbReference type="SUPFAM" id="SSF47031">
    <property type="entry name" value="Second domain of FERM"/>
    <property type="match status" value="1"/>
</dbReference>
<dbReference type="Gene3D" id="1.20.80.10">
    <property type="match status" value="1"/>
</dbReference>
<dbReference type="InterPro" id="IPR014352">
    <property type="entry name" value="FERM/acyl-CoA-bd_prot_sf"/>
</dbReference>
<evidence type="ECO:0000313" key="3">
    <source>
        <dbReference type="Proteomes" id="UP000054495"/>
    </source>
</evidence>
<accession>A0A0D6LCJ6</accession>
<name>A0A0D6LCJ6_9BILA</name>
<dbReference type="PANTHER" id="PTHR23280">
    <property type="entry name" value="4.1 G PROTEIN"/>
    <property type="match status" value="1"/>
</dbReference>
<dbReference type="Proteomes" id="UP000054495">
    <property type="component" value="Unassembled WGS sequence"/>
</dbReference>
<dbReference type="InterPro" id="IPR035963">
    <property type="entry name" value="FERM_2"/>
</dbReference>